<keyword evidence="1" id="KW-0812">Transmembrane</keyword>
<evidence type="ECO:0000256" key="1">
    <source>
        <dbReference type="SAM" id="Phobius"/>
    </source>
</evidence>
<proteinExistence type="predicted"/>
<keyword evidence="1" id="KW-1133">Transmembrane helix</keyword>
<accession>A0ABW1TTN1</accession>
<protein>
    <submittedName>
        <fullName evidence="2">Uncharacterized protein</fullName>
    </submittedName>
</protein>
<sequence length="65" mass="6857">MKLADRRSGVLIILASMAVIIACSVLLPDNLAQFALDLMSWCLVGALAVLALLASVKALQDMLDS</sequence>
<dbReference type="RefSeq" id="WP_371436097.1">
    <property type="nucleotide sequence ID" value="NZ_JBHSRS010000015.1"/>
</dbReference>
<gene>
    <name evidence="2" type="ORF">ACFQND_06870</name>
</gene>
<dbReference type="PROSITE" id="PS51257">
    <property type="entry name" value="PROKAR_LIPOPROTEIN"/>
    <property type="match status" value="1"/>
</dbReference>
<dbReference type="EMBL" id="JBHSRS010000015">
    <property type="protein sequence ID" value="MFC6280951.1"/>
    <property type="molecule type" value="Genomic_DNA"/>
</dbReference>
<evidence type="ECO:0000313" key="3">
    <source>
        <dbReference type="Proteomes" id="UP001596270"/>
    </source>
</evidence>
<feature type="transmembrane region" description="Helical" evidence="1">
    <location>
        <begin position="34"/>
        <end position="56"/>
    </location>
</feature>
<feature type="transmembrane region" description="Helical" evidence="1">
    <location>
        <begin position="9"/>
        <end position="28"/>
    </location>
</feature>
<organism evidence="2 3">
    <name type="scientific">Polaromonas aquatica</name>
    <dbReference type="NCBI Taxonomy" id="332657"/>
    <lineage>
        <taxon>Bacteria</taxon>
        <taxon>Pseudomonadati</taxon>
        <taxon>Pseudomonadota</taxon>
        <taxon>Betaproteobacteria</taxon>
        <taxon>Burkholderiales</taxon>
        <taxon>Comamonadaceae</taxon>
        <taxon>Polaromonas</taxon>
    </lineage>
</organism>
<reference evidence="3" key="1">
    <citation type="journal article" date="2019" name="Int. J. Syst. Evol. Microbiol.">
        <title>The Global Catalogue of Microorganisms (GCM) 10K type strain sequencing project: providing services to taxonomists for standard genome sequencing and annotation.</title>
        <authorList>
            <consortium name="The Broad Institute Genomics Platform"/>
            <consortium name="The Broad Institute Genome Sequencing Center for Infectious Disease"/>
            <person name="Wu L."/>
            <person name="Ma J."/>
        </authorList>
    </citation>
    <scope>NUCLEOTIDE SEQUENCE [LARGE SCALE GENOMIC DNA]</scope>
    <source>
        <strain evidence="3">CCUG 39402</strain>
    </source>
</reference>
<name>A0ABW1TTN1_9BURK</name>
<comment type="caution">
    <text evidence="2">The sequence shown here is derived from an EMBL/GenBank/DDBJ whole genome shotgun (WGS) entry which is preliminary data.</text>
</comment>
<keyword evidence="3" id="KW-1185">Reference proteome</keyword>
<keyword evidence="1" id="KW-0472">Membrane</keyword>
<dbReference type="Proteomes" id="UP001596270">
    <property type="component" value="Unassembled WGS sequence"/>
</dbReference>
<evidence type="ECO:0000313" key="2">
    <source>
        <dbReference type="EMBL" id="MFC6280951.1"/>
    </source>
</evidence>